<evidence type="ECO:0000256" key="2">
    <source>
        <dbReference type="ARBA" id="ARBA00022741"/>
    </source>
</evidence>
<dbReference type="SUPFAM" id="SSF52540">
    <property type="entry name" value="P-loop containing nucleoside triphosphate hydrolases"/>
    <property type="match status" value="1"/>
</dbReference>
<comment type="caution">
    <text evidence="8">The sequence shown here is derived from an EMBL/GenBank/DDBJ whole genome shotgun (WGS) entry which is preliminary data.</text>
</comment>
<dbReference type="GO" id="GO:0005525">
    <property type="term" value="F:GTP binding"/>
    <property type="evidence" value="ECO:0007669"/>
    <property type="project" value="UniProtKB-KW"/>
</dbReference>
<keyword evidence="2" id="KW-0547">Nucleotide-binding</keyword>
<dbReference type="AlphaFoldDB" id="A0A5D0WQW2"/>
<dbReference type="Pfam" id="PF00350">
    <property type="entry name" value="Dynamin_N"/>
    <property type="match status" value="1"/>
</dbReference>
<dbReference type="PANTHER" id="PTHR10465:SF0">
    <property type="entry name" value="SARCALUMENIN"/>
    <property type="match status" value="1"/>
</dbReference>
<dbReference type="InterPro" id="IPR045063">
    <property type="entry name" value="Dynamin_N"/>
</dbReference>
<dbReference type="Gene3D" id="3.40.50.300">
    <property type="entry name" value="P-loop containing nucleotide triphosphate hydrolases"/>
    <property type="match status" value="1"/>
</dbReference>
<evidence type="ECO:0000259" key="7">
    <source>
        <dbReference type="Pfam" id="PF00350"/>
    </source>
</evidence>
<gene>
    <name evidence="8" type="ORF">FXB42_06115</name>
</gene>
<dbReference type="Proteomes" id="UP000322619">
    <property type="component" value="Unassembled WGS sequence"/>
</dbReference>
<dbReference type="GO" id="GO:0008053">
    <property type="term" value="P:mitochondrial fusion"/>
    <property type="evidence" value="ECO:0007669"/>
    <property type="project" value="TreeGrafter"/>
</dbReference>
<organism evidence="8 9">
    <name type="scientific">Acetobacterium wieringae</name>
    <dbReference type="NCBI Taxonomy" id="52694"/>
    <lineage>
        <taxon>Bacteria</taxon>
        <taxon>Bacillati</taxon>
        <taxon>Bacillota</taxon>
        <taxon>Clostridia</taxon>
        <taxon>Eubacteriales</taxon>
        <taxon>Eubacteriaceae</taxon>
        <taxon>Acetobacterium</taxon>
    </lineage>
</organism>
<dbReference type="PANTHER" id="PTHR10465">
    <property type="entry name" value="TRANSMEMBRANE GTPASE FZO1"/>
    <property type="match status" value="1"/>
</dbReference>
<dbReference type="EMBL" id="VSLA01000009">
    <property type="protein sequence ID" value="TYC86547.1"/>
    <property type="molecule type" value="Genomic_DNA"/>
</dbReference>
<evidence type="ECO:0000256" key="1">
    <source>
        <dbReference type="ARBA" id="ARBA00004370"/>
    </source>
</evidence>
<dbReference type="GO" id="GO:0003924">
    <property type="term" value="F:GTPase activity"/>
    <property type="evidence" value="ECO:0007669"/>
    <property type="project" value="InterPro"/>
</dbReference>
<proteinExistence type="predicted"/>
<evidence type="ECO:0000256" key="3">
    <source>
        <dbReference type="ARBA" id="ARBA00022801"/>
    </source>
</evidence>
<keyword evidence="3" id="KW-0378">Hydrolase</keyword>
<evidence type="ECO:0000256" key="6">
    <source>
        <dbReference type="SAM" id="Coils"/>
    </source>
</evidence>
<keyword evidence="6" id="KW-0175">Coiled coil</keyword>
<keyword evidence="5" id="KW-0472">Membrane</keyword>
<evidence type="ECO:0000313" key="9">
    <source>
        <dbReference type="Proteomes" id="UP000322619"/>
    </source>
</evidence>
<dbReference type="InterPro" id="IPR027417">
    <property type="entry name" value="P-loop_NTPase"/>
</dbReference>
<keyword evidence="4" id="KW-0342">GTP-binding</keyword>
<evidence type="ECO:0000256" key="5">
    <source>
        <dbReference type="ARBA" id="ARBA00023136"/>
    </source>
</evidence>
<evidence type="ECO:0000256" key="4">
    <source>
        <dbReference type="ARBA" id="ARBA00023134"/>
    </source>
</evidence>
<name>A0A5D0WQW2_9FIRM</name>
<evidence type="ECO:0000313" key="8">
    <source>
        <dbReference type="EMBL" id="TYC86547.1"/>
    </source>
</evidence>
<sequence>MEFRINYNPYELRSEFFLDGKPLSERNNFSAIKEKRLQQWLNKNGDWNGLCNELLDLINNASVAVKFKGRAVDYEDLRLYLEQECSKKISLSEPELSSNDQNIMEQLDMVIKDINSKGREVFSEDQLNSIQKSYENATKADFKVCVIATMSSGKSTLINALLGRDLLPSNTAACTATITTIRDHEQMKTFDVRCLDKNGKLVSERKDVTLKELEEFNTDTEIKQIDLIGPIPGIESDKMTLFLVDTPGPNNSTNDEHEELTNEIINSGENTMVVYVMSPETIQSDDNNELLQSIAEVMQKNGKQAEDRFLFVINKCDDLDPEDEDDTVKNVIQTTKNYLIKKGIHYPNLFPVTAEIAKLIRMDKRDEKITRRDKKEISNWVDNFESDDPEDQVYQELLSFEQFASLSPEGRKNIKDRIEEARKNGDLESEALIHTGVLALEETVEEYLEKYAYPMKINDAVKDLIEIIDQEKMKNKFIEEMQKDAAFLEQVKRDIAKSRTRVNELKKKKRDIEEKIGFFEFNLNPMEVRNVVFLALTKLTSEYIGKTEIKKEASERIFKEFDTKQKEFLQGLEKRLSDQIETEIVARGNEMLKEFRLFMDEFKNSVKIGNFDFEKIIEFKNCDSKDLDSLIKANTKEKTHQETYYQDNPERSGFLGRLKFWKPEKIEKTRTVSDGEFVNVSLTIETAVRGWKSKLYEQIDQVFKQAEDEVSRLNKYFRNNMDEAEEVVNSILNEINDDINNNLNMKKEEREKKMEANQWKLSYIDGVSQQLKEILSF</sequence>
<comment type="subcellular location">
    <subcellularLocation>
        <location evidence="1">Membrane</location>
    </subcellularLocation>
</comment>
<feature type="domain" description="Dynamin N-terminal" evidence="7">
    <location>
        <begin position="144"/>
        <end position="315"/>
    </location>
</feature>
<dbReference type="InterPro" id="IPR027094">
    <property type="entry name" value="Mitofusin_fam"/>
</dbReference>
<dbReference type="GO" id="GO:0016020">
    <property type="term" value="C:membrane"/>
    <property type="evidence" value="ECO:0007669"/>
    <property type="project" value="UniProtKB-SubCell"/>
</dbReference>
<feature type="coiled-coil region" evidence="6">
    <location>
        <begin position="488"/>
        <end position="515"/>
    </location>
</feature>
<feature type="coiled-coil region" evidence="6">
    <location>
        <begin position="721"/>
        <end position="756"/>
    </location>
</feature>
<accession>A0A5D0WQW2</accession>
<reference evidence="8 9" key="1">
    <citation type="submission" date="2019-08" db="EMBL/GenBank/DDBJ databases">
        <title>Isolation and enrichment of carboxydotrophic bacteria from anaerobic sludge for the production of bio-based chemicals from syngas.</title>
        <authorList>
            <person name="Antares A.L."/>
            <person name="Moreira J."/>
            <person name="Diender M."/>
            <person name="Parshina S.N."/>
            <person name="Stams A.J.M."/>
            <person name="Alves M."/>
            <person name="Alves J.I."/>
            <person name="Sousa D.Z."/>
        </authorList>
    </citation>
    <scope>NUCLEOTIDE SEQUENCE [LARGE SCALE GENOMIC DNA]</scope>
    <source>
        <strain evidence="8 9">JM</strain>
    </source>
</reference>
<protein>
    <recommendedName>
        <fullName evidence="7">Dynamin N-terminal domain-containing protein</fullName>
    </recommendedName>
</protein>